<dbReference type="FunFam" id="3.30.200.20:FF:000131">
    <property type="entry name" value="Dual specificity protein kinase TTK"/>
    <property type="match status" value="1"/>
</dbReference>
<keyword evidence="7 13" id="KW-0863">Zinc-finger</keyword>
<dbReference type="SUPFAM" id="SSF57903">
    <property type="entry name" value="FYVE/PHD zinc finger"/>
    <property type="match status" value="1"/>
</dbReference>
<dbReference type="InterPro" id="IPR011009">
    <property type="entry name" value="Kinase-like_dom_sf"/>
</dbReference>
<dbReference type="EMBL" id="WIXE01023175">
    <property type="protein sequence ID" value="KAK5966726.1"/>
    <property type="molecule type" value="Genomic_DNA"/>
</dbReference>
<dbReference type="GO" id="GO:0033316">
    <property type="term" value="P:meiotic spindle assembly checkpoint signaling"/>
    <property type="evidence" value="ECO:0007669"/>
    <property type="project" value="TreeGrafter"/>
</dbReference>
<dbReference type="InterPro" id="IPR001965">
    <property type="entry name" value="Znf_PHD"/>
</dbReference>
<evidence type="ECO:0000256" key="1">
    <source>
        <dbReference type="ARBA" id="ARBA00006242"/>
    </source>
</evidence>
<dbReference type="PROSITE" id="PS01359">
    <property type="entry name" value="ZF_PHD_1"/>
    <property type="match status" value="1"/>
</dbReference>
<feature type="compositionally biased region" description="Acidic residues" evidence="15">
    <location>
        <begin position="17"/>
        <end position="26"/>
    </location>
</feature>
<dbReference type="InterPro" id="IPR023591">
    <property type="entry name" value="Ribosomal_uS2_flav_dom_sf"/>
</dbReference>
<dbReference type="PROSITE" id="PS00108">
    <property type="entry name" value="PROTEIN_KINASE_ST"/>
    <property type="match status" value="1"/>
</dbReference>
<accession>A0AAN8ERS2</accession>
<reference evidence="18 19" key="1">
    <citation type="submission" date="2019-10" db="EMBL/GenBank/DDBJ databases">
        <title>Assembly and Annotation for the nematode Trichostrongylus colubriformis.</title>
        <authorList>
            <person name="Martin J."/>
        </authorList>
    </citation>
    <scope>NUCLEOTIDE SEQUENCE [LARGE SCALE GENOMIC DNA]</scope>
    <source>
        <strain evidence="18">G859</strain>
        <tissue evidence="18">Whole worm</tissue>
    </source>
</reference>
<dbReference type="GO" id="GO:0005634">
    <property type="term" value="C:nucleus"/>
    <property type="evidence" value="ECO:0007669"/>
    <property type="project" value="TreeGrafter"/>
</dbReference>
<dbReference type="PANTHER" id="PTHR22974:SF21">
    <property type="entry name" value="DUAL SPECIFICITY PROTEIN KINASE TTK"/>
    <property type="match status" value="1"/>
</dbReference>
<evidence type="ECO:0000256" key="7">
    <source>
        <dbReference type="ARBA" id="ARBA00022771"/>
    </source>
</evidence>
<evidence type="ECO:0000256" key="10">
    <source>
        <dbReference type="ARBA" id="ARBA00022840"/>
    </source>
</evidence>
<dbReference type="SMART" id="SM00220">
    <property type="entry name" value="S_TKc"/>
    <property type="match status" value="1"/>
</dbReference>
<feature type="region of interest" description="Disordered" evidence="15">
    <location>
        <begin position="1484"/>
        <end position="1504"/>
    </location>
</feature>
<evidence type="ECO:0000259" key="17">
    <source>
        <dbReference type="PROSITE" id="PS50016"/>
    </source>
</evidence>
<feature type="region of interest" description="Disordered" evidence="15">
    <location>
        <begin position="2061"/>
        <end position="2110"/>
    </location>
</feature>
<comment type="similarity">
    <text evidence="1">Belongs to the universal ribosomal protein uS2 family.</text>
</comment>
<evidence type="ECO:0008006" key="20">
    <source>
        <dbReference type="Google" id="ProtNLM"/>
    </source>
</evidence>
<keyword evidence="6 14" id="KW-0547">Nucleotide-binding</keyword>
<dbReference type="SMART" id="SM00249">
    <property type="entry name" value="PHD"/>
    <property type="match status" value="1"/>
</dbReference>
<protein>
    <recommendedName>
        <fullName evidence="20">Protein kinase domain-containing protein</fullName>
    </recommendedName>
</protein>
<feature type="region of interest" description="Disordered" evidence="15">
    <location>
        <begin position="1"/>
        <end position="26"/>
    </location>
</feature>
<evidence type="ECO:0000313" key="19">
    <source>
        <dbReference type="Proteomes" id="UP001331761"/>
    </source>
</evidence>
<comment type="similarity">
    <text evidence="2">Belongs to the universal ribosomal protein uL4 family.</text>
</comment>
<dbReference type="Pfam" id="PF00318">
    <property type="entry name" value="Ribosomal_S2"/>
    <property type="match status" value="1"/>
</dbReference>
<evidence type="ECO:0000256" key="12">
    <source>
        <dbReference type="ARBA" id="ARBA00023274"/>
    </source>
</evidence>
<evidence type="ECO:0000256" key="2">
    <source>
        <dbReference type="ARBA" id="ARBA00010528"/>
    </source>
</evidence>
<evidence type="ECO:0000256" key="6">
    <source>
        <dbReference type="ARBA" id="ARBA00022741"/>
    </source>
</evidence>
<dbReference type="InterPro" id="IPR057983">
    <property type="entry name" value="NAA35-like_N"/>
</dbReference>
<dbReference type="GO" id="GO:0000776">
    <property type="term" value="C:kinetochore"/>
    <property type="evidence" value="ECO:0007669"/>
    <property type="project" value="TreeGrafter"/>
</dbReference>
<dbReference type="Pfam" id="PF00573">
    <property type="entry name" value="Ribosomal_L4"/>
    <property type="match status" value="1"/>
</dbReference>
<dbReference type="SUPFAM" id="SSF52313">
    <property type="entry name" value="Ribosomal protein S2"/>
    <property type="match status" value="1"/>
</dbReference>
<name>A0AAN8ERS2_TRICO</name>
<dbReference type="GO" id="GO:0008270">
    <property type="term" value="F:zinc ion binding"/>
    <property type="evidence" value="ECO:0007669"/>
    <property type="project" value="UniProtKB-KW"/>
</dbReference>
<dbReference type="HAMAP" id="MF_00291_B">
    <property type="entry name" value="Ribosomal_uS2_B"/>
    <property type="match status" value="1"/>
</dbReference>
<dbReference type="InterPro" id="IPR057982">
    <property type="entry name" value="TPR_NAA35"/>
</dbReference>
<dbReference type="InterPro" id="IPR017441">
    <property type="entry name" value="Protein_kinase_ATP_BS"/>
</dbReference>
<dbReference type="Gene3D" id="3.30.40.10">
    <property type="entry name" value="Zinc/RING finger domain, C3HC4 (zinc finger)"/>
    <property type="match status" value="1"/>
</dbReference>
<sequence length="2220" mass="252511">MTEDDRHDSDGEREMSDSDSESELDPVEYEKRRELCLRQIILSEIQFNKLKIILKDLKIKQLMKRRQDVINRTDPEFVIKHHELLEEFNARNRLTEAIRTLEMDSLERRTVGLKRIAETNQNDNKIIAQEKLREQLLNEIRNERERQLQERIVKSYLLGKLLLISTIVRRARIVQREFGVRWCLFRFLRMANSELRELLDKATRKFDLPFDNEESIDITERFFEDCSKLALGEVVRYDSFTLGEAMSAVELMDEKMDIGMKKVTRKMGLEESIAKGLYKCPLAEQLMIYDATLCTFVTWLEGSCIGQTLWTNVLLIDPERVLFEEHPVFACLSHGFYHIVMIVKSIIQNASVYEEEDFNPHLPFPCTSHYSLHEVIQLMKNLELDLVRRSEEPDKSDEKTKLLTLSSRIAFMRIFLVTLTFLVPPRKTEEWRLDSAQMPSLDAQGFTADLDAATNAASKLILLSSKFLDTSMHEASPRPNGIERDGDFSWLVAFEPELNRRYLPSTFPRKIEILPREKALPHLHRVSCKLHFMASQLRNNLADSTSLVEFMKWYSYDDSCVLTRSILQMVIYPLDDNVLGSQPTAIFVERSLKNTVLPLALMPHTPLYDNEDCRKAVEDFTMNTTRVMLSLYQNFGFNLARQRDKLVIILEELNELHEDACRADAICREIVPVHNKYNPFVTFVFSQTLSLVVYHIELSFRLDLFAPFEFTYIYWFYGEVVGRWYMTSIEKTRELMRDTLKKESELHEQGRKNKKKAKPRLHYEEHFRIRSAIWQDQLILRYGHSAMADATFHIAVALIQMGQIRVPVWNEDSERLRFEHRMAFLLSVGDPLYVTYEEFLSRSRVRELLDGDISVPLQRAVDTFELARNQFEKLVDRPEYTIHIKPLILVCRTNVVVARLLLAGNVGDRRVTFQFMPDSPIFPILKLWMRSLLSLLRTSHQIVPCCTSMRACSSLTKIKPKLAIPDKETLQKAAVRPSVLSSYISEELHIEDNFKLQSLVTVADMFNARLHLGHKIGTLHNNMKWALYGERLGVCVFDLEVARTHLIRHVFTSLDITFSAHVRALDFIAHVAMRGGLILFITTNRDTMFTVEKVAEEEGTLTNTRQLFGATIRLPDTIIFMNTLTSMSENHPAIIEAAKMTIPTVGVVDSNCDPAYLTYLIPANDDSPQSVEYLLRLFKEAIIRGKEAGKKLLEMLGRILPSLAATSPIKCVASFSTATGDAYSRPQPSLSETTHRPLPRLSNSPFVEIPQAWVSSFDAIEERKLELIDLHPDIFRVRPRLDLLHRNITWQTVYRNVQLTKQLSRAEMPGGGLCVALTLKHAQDDLQVVDRLDRLPAEADAQFLQDLADSRNWGYSVLFVNDTDEISGGLVTAIEQLPSFTAMPVYGLNCFSLLKYDTVVFSKSAIDLLEERLLKQLHRAGPLNKKYRYMDYKERILNEGEKEDDPVYPPIVYPMSSTKEAGDQPVPLAQRILALQMKNRKKLHMYEASRTSQSEGNKENSLLSTSVTARQNKTAPPGHMFDLSKIRDGLDRISNHSSLREARRPPPPTPRLDQLSSIAERPSENERRENRSRPVECENRSADAPMKSRSKSMGSKESRPRREAMQQSTAGMRPSLSTSSLQNKYITINGHSYIWLSLLGKGGSSRVYEVFDEERGEVCALKVVDLGDDPTVRQCYLNEIELLESLQSSPYVIRMLENELREEENTLYVVMEKGDVDLATFLKTRRTEIDPSFIKYHWNEMLRCVKVIHDRKIVHSDLKPANFLLVKGTVKLIDFGIAAGIPNDMTGAIKESQMGTLSYMAPEVLQGGNCDGKFKIPLKADVWSLGCILYNLVYGHLPFTMKSQTAKMVAICNPDYVIDFPDCGDSLLVDVLKRCLVRDVHQRADVNELLEHPYLTGRVSSSVSNDALNASQCGPKLDFLAIAKELQNNTPNTMARRLEELTRGQSVQQNIGSMASSLKKKTTSSCPFGEGFYAKITKLLLSKEPNAVKELKDCVKIVSAAKLTPSDEFWDSGDEISSVDAPSSSLTTTSSASEIRGIQIKKAAVERPRIIHLDMVPAAEKRGPAKAKVDPPPVPEKKRKGAVVLLDARRSDDSDSDDAKTTEKPCKKCGEKAASAANSMLTCEGCHVSYHQKCHKPEITTQQSADPRFIFLCSECGSRGVSSSKSRSSSPKLTVKAAETSSQNRGSGLAPRSGSDISATFEAYRKKKERQVKTKAALSK</sequence>
<evidence type="ECO:0000256" key="3">
    <source>
        <dbReference type="ARBA" id="ARBA00022527"/>
    </source>
</evidence>
<dbReference type="GO" id="GO:0003735">
    <property type="term" value="F:structural constituent of ribosome"/>
    <property type="evidence" value="ECO:0007669"/>
    <property type="project" value="InterPro"/>
</dbReference>
<dbReference type="InterPro" id="IPR013083">
    <property type="entry name" value="Znf_RING/FYVE/PHD"/>
</dbReference>
<dbReference type="CDD" id="cd01425">
    <property type="entry name" value="RPS2"/>
    <property type="match status" value="1"/>
</dbReference>
<dbReference type="GO" id="GO:0004674">
    <property type="term" value="F:protein serine/threonine kinase activity"/>
    <property type="evidence" value="ECO:0007669"/>
    <property type="project" value="UniProtKB-KW"/>
</dbReference>
<evidence type="ECO:0000256" key="14">
    <source>
        <dbReference type="PROSITE-ProRule" id="PRU10141"/>
    </source>
</evidence>
<dbReference type="Gene3D" id="1.10.510.10">
    <property type="entry name" value="Transferase(Phosphotransferase) domain 1"/>
    <property type="match status" value="1"/>
</dbReference>
<dbReference type="Gene3D" id="3.30.200.20">
    <property type="entry name" value="Phosphorylase Kinase, domain 1"/>
    <property type="match status" value="1"/>
</dbReference>
<keyword evidence="11" id="KW-0689">Ribosomal protein</keyword>
<keyword evidence="10 14" id="KW-0067">ATP-binding</keyword>
<dbReference type="SUPFAM" id="SSF52166">
    <property type="entry name" value="Ribosomal protein L4"/>
    <property type="match status" value="1"/>
</dbReference>
<keyword evidence="4" id="KW-0808">Transferase</keyword>
<dbReference type="Proteomes" id="UP001331761">
    <property type="component" value="Unassembled WGS sequence"/>
</dbReference>
<dbReference type="GO" id="GO:0007059">
    <property type="term" value="P:chromosome segregation"/>
    <property type="evidence" value="ECO:0007669"/>
    <property type="project" value="TreeGrafter"/>
</dbReference>
<dbReference type="InterPro" id="IPR001865">
    <property type="entry name" value="Ribosomal_uS2"/>
</dbReference>
<feature type="binding site" evidence="14">
    <location>
        <position position="1662"/>
    </location>
    <ligand>
        <name>ATP</name>
        <dbReference type="ChEBI" id="CHEBI:30616"/>
    </ligand>
</feature>
<dbReference type="SUPFAM" id="SSF56112">
    <property type="entry name" value="Protein kinase-like (PK-like)"/>
    <property type="match status" value="1"/>
</dbReference>
<feature type="compositionally biased region" description="Low complexity" evidence="15">
    <location>
        <begin position="2159"/>
        <end position="2170"/>
    </location>
</feature>
<keyword evidence="8" id="KW-0418">Kinase</keyword>
<evidence type="ECO:0000256" key="9">
    <source>
        <dbReference type="ARBA" id="ARBA00022833"/>
    </source>
</evidence>
<keyword evidence="3" id="KW-0723">Serine/threonine-protein kinase</keyword>
<dbReference type="InterPro" id="IPR019787">
    <property type="entry name" value="Znf_PHD-finger"/>
</dbReference>
<dbReference type="InterPro" id="IPR000719">
    <property type="entry name" value="Prot_kinase_dom"/>
</dbReference>
<dbReference type="Pfam" id="PF00069">
    <property type="entry name" value="Pkinase"/>
    <property type="match status" value="1"/>
</dbReference>
<feature type="compositionally biased region" description="Polar residues" evidence="15">
    <location>
        <begin position="1489"/>
        <end position="1504"/>
    </location>
</feature>
<dbReference type="PROSITE" id="PS00962">
    <property type="entry name" value="RIBOSOMAL_S2_1"/>
    <property type="match status" value="1"/>
</dbReference>
<dbReference type="GO" id="GO:0015935">
    <property type="term" value="C:small ribosomal subunit"/>
    <property type="evidence" value="ECO:0007669"/>
    <property type="project" value="InterPro"/>
</dbReference>
<dbReference type="Pfam" id="PF25789">
    <property type="entry name" value="TPR_NAA35"/>
    <property type="match status" value="1"/>
</dbReference>
<dbReference type="PROSITE" id="PS00107">
    <property type="entry name" value="PROTEIN_KINASE_ATP"/>
    <property type="match status" value="1"/>
</dbReference>
<feature type="domain" description="PHD-type" evidence="17">
    <location>
        <begin position="2103"/>
        <end position="2159"/>
    </location>
</feature>
<dbReference type="InterPro" id="IPR011011">
    <property type="entry name" value="Znf_FYVE_PHD"/>
</dbReference>
<dbReference type="PANTHER" id="PTHR22974">
    <property type="entry name" value="MIXED LINEAGE PROTEIN KINASE"/>
    <property type="match status" value="1"/>
</dbReference>
<feature type="compositionally biased region" description="Basic and acidic residues" evidence="15">
    <location>
        <begin position="1561"/>
        <end position="1581"/>
    </location>
</feature>
<dbReference type="InterPro" id="IPR019786">
    <property type="entry name" value="Zinc_finger_PHD-type_CS"/>
</dbReference>
<dbReference type="Gene3D" id="3.40.1370.10">
    <property type="match status" value="2"/>
</dbReference>
<feature type="compositionally biased region" description="Basic and acidic residues" evidence="15">
    <location>
        <begin position="1"/>
        <end position="16"/>
    </location>
</feature>
<evidence type="ECO:0000256" key="11">
    <source>
        <dbReference type="ARBA" id="ARBA00022980"/>
    </source>
</evidence>
<dbReference type="Gene3D" id="3.40.50.10490">
    <property type="entry name" value="Glucose-6-phosphate isomerase like protein, domain 1"/>
    <property type="match status" value="1"/>
</dbReference>
<dbReference type="GO" id="GO:0031417">
    <property type="term" value="C:NatC complex"/>
    <property type="evidence" value="ECO:0007669"/>
    <property type="project" value="InterPro"/>
</dbReference>
<keyword evidence="9" id="KW-0862">Zinc</keyword>
<feature type="domain" description="Protein kinase" evidence="16">
    <location>
        <begin position="1633"/>
        <end position="1895"/>
    </location>
</feature>
<keyword evidence="5" id="KW-0479">Metal-binding</keyword>
<evidence type="ECO:0000259" key="16">
    <source>
        <dbReference type="PROSITE" id="PS50011"/>
    </source>
</evidence>
<dbReference type="GO" id="GO:0034501">
    <property type="term" value="P:protein localization to kinetochore"/>
    <property type="evidence" value="ECO:0007669"/>
    <property type="project" value="TreeGrafter"/>
</dbReference>
<proteinExistence type="inferred from homology"/>
<dbReference type="InterPro" id="IPR002136">
    <property type="entry name" value="Ribosomal_uL4"/>
</dbReference>
<gene>
    <name evidence="18" type="ORF">GCK32_003730</name>
</gene>
<comment type="caution">
    <text evidence="18">The sequence shown here is derived from an EMBL/GenBank/DDBJ whole genome shotgun (WGS) entry which is preliminary data.</text>
</comment>
<feature type="compositionally biased region" description="Polar residues" evidence="15">
    <location>
        <begin position="1605"/>
        <end position="1618"/>
    </location>
</feature>
<dbReference type="GO" id="GO:0005524">
    <property type="term" value="F:ATP binding"/>
    <property type="evidence" value="ECO:0007669"/>
    <property type="project" value="UniProtKB-UniRule"/>
</dbReference>
<evidence type="ECO:0000256" key="13">
    <source>
        <dbReference type="PROSITE-ProRule" id="PRU00146"/>
    </source>
</evidence>
<dbReference type="Pfam" id="PF04112">
    <property type="entry name" value="Mak10"/>
    <property type="match status" value="1"/>
</dbReference>
<dbReference type="GO" id="GO:0004712">
    <property type="term" value="F:protein serine/threonine/tyrosine kinase activity"/>
    <property type="evidence" value="ECO:0007669"/>
    <property type="project" value="TreeGrafter"/>
</dbReference>
<dbReference type="PROSITE" id="PS50011">
    <property type="entry name" value="PROTEIN_KINASE_DOM"/>
    <property type="match status" value="1"/>
</dbReference>
<dbReference type="GO" id="GO:0006412">
    <property type="term" value="P:translation"/>
    <property type="evidence" value="ECO:0007669"/>
    <property type="project" value="InterPro"/>
</dbReference>
<evidence type="ECO:0000256" key="8">
    <source>
        <dbReference type="ARBA" id="ARBA00022777"/>
    </source>
</evidence>
<feature type="region of interest" description="Disordered" evidence="15">
    <location>
        <begin position="2159"/>
        <end position="2196"/>
    </location>
</feature>
<feature type="compositionally biased region" description="Basic and acidic residues" evidence="15">
    <location>
        <begin position="2087"/>
        <end position="2110"/>
    </location>
</feature>
<dbReference type="InterPro" id="IPR023574">
    <property type="entry name" value="Ribosomal_uL4_dom_sf"/>
</dbReference>
<dbReference type="InterPro" id="IPR018130">
    <property type="entry name" value="Ribosomal_uS2_CS"/>
</dbReference>
<dbReference type="Pfam" id="PF00628">
    <property type="entry name" value="PHD"/>
    <property type="match status" value="1"/>
</dbReference>
<evidence type="ECO:0000256" key="4">
    <source>
        <dbReference type="ARBA" id="ARBA00022679"/>
    </source>
</evidence>
<dbReference type="InterPro" id="IPR008271">
    <property type="entry name" value="Ser/Thr_kinase_AS"/>
</dbReference>
<dbReference type="GO" id="GO:0007094">
    <property type="term" value="P:mitotic spindle assembly checkpoint signaling"/>
    <property type="evidence" value="ECO:0007669"/>
    <property type="project" value="TreeGrafter"/>
</dbReference>
<dbReference type="PROSITE" id="PS50016">
    <property type="entry name" value="ZF_PHD_2"/>
    <property type="match status" value="1"/>
</dbReference>
<feature type="compositionally biased region" description="Basic and acidic residues" evidence="15">
    <location>
        <begin position="1594"/>
        <end position="1604"/>
    </location>
</feature>
<keyword evidence="19" id="KW-1185">Reference proteome</keyword>
<dbReference type="InterPro" id="IPR005706">
    <property type="entry name" value="Ribosomal_uS2_bac/mit/plastid"/>
</dbReference>
<keyword evidence="12" id="KW-0687">Ribonucleoprotein</keyword>
<feature type="region of interest" description="Disordered" evidence="15">
    <location>
        <begin position="1537"/>
        <end position="1618"/>
    </location>
</feature>
<evidence type="ECO:0000256" key="5">
    <source>
        <dbReference type="ARBA" id="ARBA00022723"/>
    </source>
</evidence>
<evidence type="ECO:0000256" key="15">
    <source>
        <dbReference type="SAM" id="MobiDB-lite"/>
    </source>
</evidence>
<evidence type="ECO:0000313" key="18">
    <source>
        <dbReference type="EMBL" id="KAK5966726.1"/>
    </source>
</evidence>
<organism evidence="18 19">
    <name type="scientific">Trichostrongylus colubriformis</name>
    <name type="common">Black scour worm</name>
    <dbReference type="NCBI Taxonomy" id="6319"/>
    <lineage>
        <taxon>Eukaryota</taxon>
        <taxon>Metazoa</taxon>
        <taxon>Ecdysozoa</taxon>
        <taxon>Nematoda</taxon>
        <taxon>Chromadorea</taxon>
        <taxon>Rhabditida</taxon>
        <taxon>Rhabditina</taxon>
        <taxon>Rhabditomorpha</taxon>
        <taxon>Strongyloidea</taxon>
        <taxon>Trichostrongylidae</taxon>
        <taxon>Trichostrongylus</taxon>
    </lineage>
</organism>